<organism evidence="1 2">
    <name type="scientific">Elasticomyces elasticus</name>
    <dbReference type="NCBI Taxonomy" id="574655"/>
    <lineage>
        <taxon>Eukaryota</taxon>
        <taxon>Fungi</taxon>
        <taxon>Dikarya</taxon>
        <taxon>Ascomycota</taxon>
        <taxon>Pezizomycotina</taxon>
        <taxon>Dothideomycetes</taxon>
        <taxon>Dothideomycetidae</taxon>
        <taxon>Mycosphaerellales</taxon>
        <taxon>Teratosphaeriaceae</taxon>
        <taxon>Elasticomyces</taxon>
    </lineage>
</organism>
<evidence type="ECO:0000313" key="2">
    <source>
        <dbReference type="Proteomes" id="UP001310594"/>
    </source>
</evidence>
<dbReference type="Proteomes" id="UP001310594">
    <property type="component" value="Unassembled WGS sequence"/>
</dbReference>
<sequence length="263" mass="30127">MTTNAANRRPAGRRGLLELPAELRLAIYAYVYDAKAEWLAEIRVGQETPLKLLRFNSRTKEDHPSLLPLTCKTLYKESLPLMYRGIHFDIVVVSPSAGDLVPAMRIYEGLGFLKHISKIRRLRAECSQEWLPSLTLQLKHVVEAMSSYGRFEIEAIEFPAPLMISRWTMPELDEIAGAYMGLEVRLSTRLREVNAMKFLTPRIPHQTTHSWRRGELDQIAGAFMKLEIVPRTRLIEVDRNCLSDDVRAALIDKLGLRVEEDET</sequence>
<comment type="caution">
    <text evidence="1">The sequence shown here is derived from an EMBL/GenBank/DDBJ whole genome shotgun (WGS) entry which is preliminary data.</text>
</comment>
<name>A0AAN7W0H8_9PEZI</name>
<gene>
    <name evidence="1" type="ORF">LTR97_011523</name>
</gene>
<proteinExistence type="predicted"/>
<dbReference type="InterPro" id="IPR038883">
    <property type="entry name" value="AN11006-like"/>
</dbReference>
<protein>
    <submittedName>
        <fullName evidence="1">Uncharacterized protein</fullName>
    </submittedName>
</protein>
<dbReference type="PANTHER" id="PTHR42085">
    <property type="entry name" value="F-BOX DOMAIN-CONTAINING PROTEIN"/>
    <property type="match status" value="1"/>
</dbReference>
<dbReference type="PANTHER" id="PTHR42085:SF2">
    <property type="entry name" value="F-BOX DOMAIN-CONTAINING PROTEIN"/>
    <property type="match status" value="1"/>
</dbReference>
<dbReference type="EMBL" id="JAVRQU010000021">
    <property type="protein sequence ID" value="KAK5691530.1"/>
    <property type="molecule type" value="Genomic_DNA"/>
</dbReference>
<dbReference type="AlphaFoldDB" id="A0AAN7W0H8"/>
<evidence type="ECO:0000313" key="1">
    <source>
        <dbReference type="EMBL" id="KAK5691530.1"/>
    </source>
</evidence>
<accession>A0AAN7W0H8</accession>
<reference evidence="1" key="1">
    <citation type="submission" date="2023-08" db="EMBL/GenBank/DDBJ databases">
        <title>Black Yeasts Isolated from many extreme environments.</title>
        <authorList>
            <person name="Coleine C."/>
            <person name="Stajich J.E."/>
            <person name="Selbmann L."/>
        </authorList>
    </citation>
    <scope>NUCLEOTIDE SEQUENCE</scope>
    <source>
        <strain evidence="1">CCFEE 5810</strain>
    </source>
</reference>